<proteinExistence type="predicted"/>
<reference evidence="3" key="1">
    <citation type="journal article" date="2018" name="Front. Microbiol.">
        <title>Genome-Based Analysis Reveals the Taxonomy and Diversity of the Family Idiomarinaceae.</title>
        <authorList>
            <person name="Liu Y."/>
            <person name="Lai Q."/>
            <person name="Shao Z."/>
        </authorList>
    </citation>
    <scope>NUCLEOTIDE SEQUENCE [LARGE SCALE GENOMIC DNA]</scope>
    <source>
        <strain evidence="3">BH195</strain>
    </source>
</reference>
<evidence type="ECO:0000256" key="1">
    <source>
        <dbReference type="SAM" id="Phobius"/>
    </source>
</evidence>
<evidence type="ECO:0000313" key="2">
    <source>
        <dbReference type="EMBL" id="RUO54968.1"/>
    </source>
</evidence>
<name>A0A432Y1Y9_9GAMM</name>
<accession>A0A432Y1Y9</accession>
<dbReference type="OrthoDB" id="9795854at2"/>
<keyword evidence="1" id="KW-0812">Transmembrane</keyword>
<dbReference type="InterPro" id="IPR007359">
    <property type="entry name" value="SigmaE_reg_RseC_MucC"/>
</dbReference>
<comment type="caution">
    <text evidence="2">The sequence shown here is derived from an EMBL/GenBank/DDBJ whole genome shotgun (WGS) entry which is preliminary data.</text>
</comment>
<evidence type="ECO:0000313" key="3">
    <source>
        <dbReference type="Proteomes" id="UP000287198"/>
    </source>
</evidence>
<dbReference type="Pfam" id="PF04246">
    <property type="entry name" value="RseC_MucC"/>
    <property type="match status" value="1"/>
</dbReference>
<keyword evidence="3" id="KW-1185">Reference proteome</keyword>
<dbReference type="Proteomes" id="UP000287198">
    <property type="component" value="Unassembled WGS sequence"/>
</dbReference>
<dbReference type="PIRSF" id="PIRSF004923">
    <property type="entry name" value="RseC"/>
    <property type="match status" value="1"/>
</dbReference>
<dbReference type="PANTHER" id="PTHR35867:SF1">
    <property type="entry name" value="PROTEIN RSEC"/>
    <property type="match status" value="1"/>
</dbReference>
<dbReference type="InterPro" id="IPR026268">
    <property type="entry name" value="RseC"/>
</dbReference>
<keyword evidence="1" id="KW-0472">Membrane</keyword>
<feature type="transmembrane region" description="Helical" evidence="1">
    <location>
        <begin position="107"/>
        <end position="123"/>
    </location>
</feature>
<dbReference type="EMBL" id="PIPW01000001">
    <property type="protein sequence ID" value="RUO54968.1"/>
    <property type="molecule type" value="Genomic_DNA"/>
</dbReference>
<dbReference type="PANTHER" id="PTHR35867">
    <property type="entry name" value="PROTEIN RSEC"/>
    <property type="match status" value="1"/>
</dbReference>
<keyword evidence="1" id="KW-1133">Transmembrane helix</keyword>
<sequence length="144" mass="15756">MREVAIIKTVEQDTLLVTTELKSGCSGCAQQSNCGAGIISKAFSDRRAEFRVAKPAGMNFTAGEQIELLLPEQMLTRASLLIYGVPLMALLITAIVAQLLFGISEGRAILLSLAGFAASFWGLKRWFQMRDVKVSQLLQVQQLH</sequence>
<feature type="transmembrane region" description="Helical" evidence="1">
    <location>
        <begin position="80"/>
        <end position="101"/>
    </location>
</feature>
<organism evidence="2 3">
    <name type="scientific">Pseudidiomarina halophila</name>
    <dbReference type="NCBI Taxonomy" id="1449799"/>
    <lineage>
        <taxon>Bacteria</taxon>
        <taxon>Pseudomonadati</taxon>
        <taxon>Pseudomonadota</taxon>
        <taxon>Gammaproteobacteria</taxon>
        <taxon>Alteromonadales</taxon>
        <taxon>Idiomarinaceae</taxon>
        <taxon>Pseudidiomarina</taxon>
    </lineage>
</organism>
<gene>
    <name evidence="2" type="ORF">CWI69_02755</name>
</gene>
<protein>
    <submittedName>
        <fullName evidence="2">Fis family transcriptional regulator</fullName>
    </submittedName>
</protein>
<dbReference type="AlphaFoldDB" id="A0A432Y1Y9"/>